<dbReference type="Gene3D" id="2.80.10.50">
    <property type="match status" value="1"/>
</dbReference>
<keyword evidence="2" id="KW-0812">Transmembrane</keyword>
<feature type="compositionally biased region" description="Low complexity" evidence="1">
    <location>
        <begin position="92"/>
        <end position="121"/>
    </location>
</feature>
<evidence type="ECO:0000313" key="5">
    <source>
        <dbReference type="Proteomes" id="UP000660339"/>
    </source>
</evidence>
<name>A0A8J3LD36_9ACTN</name>
<gene>
    <name evidence="4" type="ORF">Cme02nite_46660</name>
</gene>
<dbReference type="AlphaFoldDB" id="A0A8J3LD36"/>
<feature type="region of interest" description="Disordered" evidence="1">
    <location>
        <begin position="89"/>
        <end position="125"/>
    </location>
</feature>
<reference evidence="4" key="1">
    <citation type="submission" date="2021-01" db="EMBL/GenBank/DDBJ databases">
        <title>Whole genome shotgun sequence of Catellatospora methionotrophica NBRC 14553.</title>
        <authorList>
            <person name="Komaki H."/>
            <person name="Tamura T."/>
        </authorList>
    </citation>
    <scope>NUCLEOTIDE SEQUENCE</scope>
    <source>
        <strain evidence="4">NBRC 14553</strain>
    </source>
</reference>
<sequence>MTKHRLNEDDATTIIPRVSLPETVEELAAAERAPRSRRSRRPVVIVAAVTAVLTTAATGWALAQPADQSTPVPGALPTAGSRSFVDGFGEVSASAEPPSRSWPRSPAARPSARPSAAGAPSVLASPGQPLASTELLAGSQRSLRAADRPDRFVRQSGGLASLVSVTLTSAGGVRQEATFTVAKGLADANCFSFVGVDGGYLRHRDWRIRHDKNDGSALFRADATFCVRPGSTPDTLYLESYNYRGYYIHLRGDELWIDRWRDRDHRFERECAFAVTAPWG</sequence>
<evidence type="ECO:0000259" key="3">
    <source>
        <dbReference type="Pfam" id="PF05270"/>
    </source>
</evidence>
<dbReference type="GO" id="GO:0046373">
    <property type="term" value="P:L-arabinose metabolic process"/>
    <property type="evidence" value="ECO:0007669"/>
    <property type="project" value="InterPro"/>
</dbReference>
<dbReference type="CDD" id="cd23399">
    <property type="entry name" value="beta-trefoil_ABD_ABFB"/>
    <property type="match status" value="1"/>
</dbReference>
<protein>
    <recommendedName>
        <fullName evidence="3">Alpha-L-arabinofuranosidase B arabinose-binding domain-containing protein</fullName>
    </recommendedName>
</protein>
<dbReference type="InterPro" id="IPR007934">
    <property type="entry name" value="AbfB_ABD"/>
</dbReference>
<dbReference type="RefSeq" id="WP_166385427.1">
    <property type="nucleotide sequence ID" value="NZ_BAAATT010000003.1"/>
</dbReference>
<dbReference type="Proteomes" id="UP000660339">
    <property type="component" value="Unassembled WGS sequence"/>
</dbReference>
<dbReference type="EMBL" id="BONJ01000026">
    <property type="protein sequence ID" value="GIG16334.1"/>
    <property type="molecule type" value="Genomic_DNA"/>
</dbReference>
<keyword evidence="2" id="KW-1133">Transmembrane helix</keyword>
<keyword evidence="2" id="KW-0472">Membrane</keyword>
<evidence type="ECO:0000256" key="1">
    <source>
        <dbReference type="SAM" id="MobiDB-lite"/>
    </source>
</evidence>
<accession>A0A8J3LD36</accession>
<evidence type="ECO:0000313" key="4">
    <source>
        <dbReference type="EMBL" id="GIG16334.1"/>
    </source>
</evidence>
<organism evidence="4 5">
    <name type="scientific">Catellatospora methionotrophica</name>
    <dbReference type="NCBI Taxonomy" id="121620"/>
    <lineage>
        <taxon>Bacteria</taxon>
        <taxon>Bacillati</taxon>
        <taxon>Actinomycetota</taxon>
        <taxon>Actinomycetes</taxon>
        <taxon>Micromonosporales</taxon>
        <taxon>Micromonosporaceae</taxon>
        <taxon>Catellatospora</taxon>
    </lineage>
</organism>
<dbReference type="SUPFAM" id="SSF110221">
    <property type="entry name" value="AbfB domain"/>
    <property type="match status" value="1"/>
</dbReference>
<dbReference type="GO" id="GO:0046556">
    <property type="term" value="F:alpha-L-arabinofuranosidase activity"/>
    <property type="evidence" value="ECO:0007669"/>
    <property type="project" value="InterPro"/>
</dbReference>
<keyword evidence="5" id="KW-1185">Reference proteome</keyword>
<comment type="caution">
    <text evidence="4">The sequence shown here is derived from an EMBL/GenBank/DDBJ whole genome shotgun (WGS) entry which is preliminary data.</text>
</comment>
<dbReference type="InterPro" id="IPR036195">
    <property type="entry name" value="AbfB_ABD_sf"/>
</dbReference>
<proteinExistence type="predicted"/>
<feature type="domain" description="Alpha-L-arabinofuranosidase B arabinose-binding" evidence="3">
    <location>
        <begin position="142"/>
        <end position="275"/>
    </location>
</feature>
<evidence type="ECO:0000256" key="2">
    <source>
        <dbReference type="SAM" id="Phobius"/>
    </source>
</evidence>
<feature type="transmembrane region" description="Helical" evidence="2">
    <location>
        <begin position="42"/>
        <end position="63"/>
    </location>
</feature>
<dbReference type="Pfam" id="PF05270">
    <property type="entry name" value="AbfB"/>
    <property type="match status" value="1"/>
</dbReference>